<name>A0A2T6BDP5_9RHOB</name>
<reference evidence="3 4" key="1">
    <citation type="submission" date="2018-04" db="EMBL/GenBank/DDBJ databases">
        <title>Genomic Encyclopedia of Archaeal and Bacterial Type Strains, Phase II (KMG-II): from individual species to whole genera.</title>
        <authorList>
            <person name="Goeker M."/>
        </authorList>
    </citation>
    <scope>NUCLEOTIDE SEQUENCE [LARGE SCALE GENOMIC DNA]</scope>
    <source>
        <strain evidence="3 4">DSM 100977</strain>
    </source>
</reference>
<feature type="domain" description="Response regulatory" evidence="2">
    <location>
        <begin position="11"/>
        <end position="135"/>
    </location>
</feature>
<dbReference type="PANTHER" id="PTHR44520:SF2">
    <property type="entry name" value="RESPONSE REGULATOR RCP1"/>
    <property type="match status" value="1"/>
</dbReference>
<feature type="modified residue" description="4-aspartylphosphate" evidence="1">
    <location>
        <position position="65"/>
    </location>
</feature>
<dbReference type="GO" id="GO:0000160">
    <property type="term" value="P:phosphorelay signal transduction system"/>
    <property type="evidence" value="ECO:0007669"/>
    <property type="project" value="InterPro"/>
</dbReference>
<dbReference type="Pfam" id="PF00072">
    <property type="entry name" value="Response_reg"/>
    <property type="match status" value="1"/>
</dbReference>
<sequence length="141" mass="15519">MNSKSDPGLGRVMLVDDESFDQMMYKRILGRSKMAQEILSFTYADEALEYLSDPANPPVDLILLDINMPRMSGFEFLEAAELQLGPRFRAAVVIMLTTSLSVADQARAAQFNAVKAYFNKPLEPSDLEVAAKLVQGAMPAA</sequence>
<dbReference type="SUPFAM" id="SSF52172">
    <property type="entry name" value="CheY-like"/>
    <property type="match status" value="1"/>
</dbReference>
<evidence type="ECO:0000256" key="1">
    <source>
        <dbReference type="PROSITE-ProRule" id="PRU00169"/>
    </source>
</evidence>
<evidence type="ECO:0000313" key="4">
    <source>
        <dbReference type="Proteomes" id="UP000243978"/>
    </source>
</evidence>
<dbReference type="InterPro" id="IPR011006">
    <property type="entry name" value="CheY-like_superfamily"/>
</dbReference>
<dbReference type="SMART" id="SM00448">
    <property type="entry name" value="REC"/>
    <property type="match status" value="1"/>
</dbReference>
<organism evidence="3 4">
    <name type="scientific">Litoreibacter ponti</name>
    <dbReference type="NCBI Taxonomy" id="1510457"/>
    <lineage>
        <taxon>Bacteria</taxon>
        <taxon>Pseudomonadati</taxon>
        <taxon>Pseudomonadota</taxon>
        <taxon>Alphaproteobacteria</taxon>
        <taxon>Rhodobacterales</taxon>
        <taxon>Roseobacteraceae</taxon>
        <taxon>Litoreibacter</taxon>
    </lineage>
</organism>
<keyword evidence="1" id="KW-0597">Phosphoprotein</keyword>
<dbReference type="PANTHER" id="PTHR44520">
    <property type="entry name" value="RESPONSE REGULATOR RCP1-RELATED"/>
    <property type="match status" value="1"/>
</dbReference>
<dbReference type="RefSeq" id="WP_245913041.1">
    <property type="nucleotide sequence ID" value="NZ_QBKS01000002.1"/>
</dbReference>
<dbReference type="Gene3D" id="3.40.50.2300">
    <property type="match status" value="1"/>
</dbReference>
<dbReference type="EMBL" id="QBKS01000002">
    <property type="protein sequence ID" value="PTX54180.1"/>
    <property type="molecule type" value="Genomic_DNA"/>
</dbReference>
<accession>A0A2T6BDP5</accession>
<gene>
    <name evidence="3" type="ORF">C8N43_2989</name>
</gene>
<dbReference type="PROSITE" id="PS50110">
    <property type="entry name" value="RESPONSE_REGULATORY"/>
    <property type="match status" value="1"/>
</dbReference>
<dbReference type="Proteomes" id="UP000243978">
    <property type="component" value="Unassembled WGS sequence"/>
</dbReference>
<keyword evidence="4" id="KW-1185">Reference proteome</keyword>
<proteinExistence type="predicted"/>
<dbReference type="AlphaFoldDB" id="A0A2T6BDP5"/>
<dbReference type="InterPro" id="IPR052893">
    <property type="entry name" value="TCS_response_regulator"/>
</dbReference>
<dbReference type="InterPro" id="IPR001789">
    <property type="entry name" value="Sig_transdc_resp-reg_receiver"/>
</dbReference>
<comment type="caution">
    <text evidence="3">The sequence shown here is derived from an EMBL/GenBank/DDBJ whole genome shotgun (WGS) entry which is preliminary data.</text>
</comment>
<evidence type="ECO:0000313" key="3">
    <source>
        <dbReference type="EMBL" id="PTX54180.1"/>
    </source>
</evidence>
<protein>
    <submittedName>
        <fullName evidence="3">Response regulator receiver domain-containing protein</fullName>
    </submittedName>
</protein>
<evidence type="ECO:0000259" key="2">
    <source>
        <dbReference type="PROSITE" id="PS50110"/>
    </source>
</evidence>